<gene>
    <name evidence="3" type="ORF">Raf01_47320</name>
</gene>
<name>A0A8J3QS93_9ACTN</name>
<keyword evidence="2" id="KW-0479">Metal-binding</keyword>
<dbReference type="PANTHER" id="PTHR46696:SF4">
    <property type="entry name" value="BIOTIN BIOSYNTHESIS CYTOCHROME P450"/>
    <property type="match status" value="1"/>
</dbReference>
<dbReference type="GO" id="GO:0005506">
    <property type="term" value="F:iron ion binding"/>
    <property type="evidence" value="ECO:0007669"/>
    <property type="project" value="InterPro"/>
</dbReference>
<keyword evidence="4" id="KW-1185">Reference proteome</keyword>
<evidence type="ECO:0000256" key="1">
    <source>
        <dbReference type="ARBA" id="ARBA00010617"/>
    </source>
</evidence>
<comment type="caution">
    <text evidence="3">The sequence shown here is derived from an EMBL/GenBank/DDBJ whole genome shotgun (WGS) entry which is preliminary data.</text>
</comment>
<reference evidence="3" key="1">
    <citation type="submission" date="2021-01" db="EMBL/GenBank/DDBJ databases">
        <title>Whole genome shotgun sequence of Rugosimonospora africana NBRC 104875.</title>
        <authorList>
            <person name="Komaki H."/>
            <person name="Tamura T."/>
        </authorList>
    </citation>
    <scope>NUCLEOTIDE SEQUENCE</scope>
    <source>
        <strain evidence="3">NBRC 104875</strain>
    </source>
</reference>
<proteinExistence type="inferred from homology"/>
<dbReference type="GO" id="GO:0020037">
    <property type="term" value="F:heme binding"/>
    <property type="evidence" value="ECO:0007669"/>
    <property type="project" value="InterPro"/>
</dbReference>
<keyword evidence="2" id="KW-0560">Oxidoreductase</keyword>
<evidence type="ECO:0000313" key="4">
    <source>
        <dbReference type="Proteomes" id="UP000642748"/>
    </source>
</evidence>
<dbReference type="Gene3D" id="1.10.630.10">
    <property type="entry name" value="Cytochrome P450"/>
    <property type="match status" value="1"/>
</dbReference>
<keyword evidence="2" id="KW-0408">Iron</keyword>
<dbReference type="Pfam" id="PF00067">
    <property type="entry name" value="p450"/>
    <property type="match status" value="1"/>
</dbReference>
<accession>A0A8J3QS93</accession>
<dbReference type="PRINTS" id="PR00359">
    <property type="entry name" value="BP450"/>
</dbReference>
<dbReference type="Proteomes" id="UP000642748">
    <property type="component" value="Unassembled WGS sequence"/>
</dbReference>
<organism evidence="3 4">
    <name type="scientific">Rugosimonospora africana</name>
    <dbReference type="NCBI Taxonomy" id="556532"/>
    <lineage>
        <taxon>Bacteria</taxon>
        <taxon>Bacillati</taxon>
        <taxon>Actinomycetota</taxon>
        <taxon>Actinomycetes</taxon>
        <taxon>Micromonosporales</taxon>
        <taxon>Micromonosporaceae</taxon>
        <taxon>Rugosimonospora</taxon>
    </lineage>
</organism>
<dbReference type="InterPro" id="IPR036396">
    <property type="entry name" value="Cyt_P450_sf"/>
</dbReference>
<dbReference type="PROSITE" id="PS00086">
    <property type="entry name" value="CYTOCHROME_P450"/>
    <property type="match status" value="1"/>
</dbReference>
<dbReference type="InterPro" id="IPR001128">
    <property type="entry name" value="Cyt_P450"/>
</dbReference>
<protein>
    <submittedName>
        <fullName evidence="3">Cytochrome P450</fullName>
    </submittedName>
</protein>
<dbReference type="RefSeq" id="WP_203920145.1">
    <property type="nucleotide sequence ID" value="NZ_BONZ01000045.1"/>
</dbReference>
<dbReference type="GO" id="GO:0008395">
    <property type="term" value="F:steroid hydroxylase activity"/>
    <property type="evidence" value="ECO:0007669"/>
    <property type="project" value="TreeGrafter"/>
</dbReference>
<dbReference type="GO" id="GO:0006707">
    <property type="term" value="P:cholesterol catabolic process"/>
    <property type="evidence" value="ECO:0007669"/>
    <property type="project" value="TreeGrafter"/>
</dbReference>
<dbReference type="InterPro" id="IPR002397">
    <property type="entry name" value="Cyt_P450_B"/>
</dbReference>
<evidence type="ECO:0000313" key="3">
    <source>
        <dbReference type="EMBL" id="GIH16560.1"/>
    </source>
</evidence>
<keyword evidence="2" id="KW-0349">Heme</keyword>
<dbReference type="PANTHER" id="PTHR46696">
    <property type="entry name" value="P450, PUTATIVE (EUROFUNG)-RELATED"/>
    <property type="match status" value="1"/>
</dbReference>
<dbReference type="InterPro" id="IPR017972">
    <property type="entry name" value="Cyt_P450_CS"/>
</dbReference>
<dbReference type="SUPFAM" id="SSF48264">
    <property type="entry name" value="Cytochrome P450"/>
    <property type="match status" value="1"/>
</dbReference>
<dbReference type="GO" id="GO:0036199">
    <property type="term" value="F:cholest-4-en-3-one 26-monooxygenase activity"/>
    <property type="evidence" value="ECO:0007669"/>
    <property type="project" value="TreeGrafter"/>
</dbReference>
<evidence type="ECO:0000256" key="2">
    <source>
        <dbReference type="RuleBase" id="RU000461"/>
    </source>
</evidence>
<dbReference type="EMBL" id="BONZ01000045">
    <property type="protein sequence ID" value="GIH16560.1"/>
    <property type="molecule type" value="Genomic_DNA"/>
</dbReference>
<comment type="similarity">
    <text evidence="1 2">Belongs to the cytochrome P450 family.</text>
</comment>
<dbReference type="AlphaFoldDB" id="A0A8J3QS93"/>
<sequence>MTVVDPILTLAEPETLRNPYPWYARLRAETPVLWHAPLESWLVTRFEDCVTVLRDSARFAADPRRIGVEMPPQAISVQTLDPPEHTAIRRVLIEALRTGEGAGTERIVREETGKLLDGLAGRASFDLVADFAEPLALTTITRYLGVPRPDVSWFRALATAIVDGMDSGVWPERHEPAMAARAELAALADGWLSDPPEAGIVALMAEAGADGQVPRQVVANSLRVLLHAGYASAGKLLGLAIAALLDSASGLAGFLRAEPAPAVEELLRFTSPVQAMGRVCVEQTTLGDEVVRPGESVTLLLGAANRDPARFPDPDVLLLDRRPNPHLGFGRGAHSCLGAPFAVVQARIALSVLAERLPALRAASAPTYRRTLTLRGLDSFEVTPG</sequence>
<keyword evidence="2" id="KW-0503">Monooxygenase</keyword>